<feature type="transmembrane region" description="Helical" evidence="6">
    <location>
        <begin position="369"/>
        <end position="388"/>
    </location>
</feature>
<feature type="transmembrane region" description="Helical" evidence="6">
    <location>
        <begin position="339"/>
        <end position="363"/>
    </location>
</feature>
<evidence type="ECO:0000256" key="3">
    <source>
        <dbReference type="ARBA" id="ARBA00022989"/>
    </source>
</evidence>
<organism evidence="8">
    <name type="scientific">Aceria tosichella</name>
    <name type="common">wheat curl mite</name>
    <dbReference type="NCBI Taxonomy" id="561515"/>
    <lineage>
        <taxon>Eukaryota</taxon>
        <taxon>Metazoa</taxon>
        <taxon>Ecdysozoa</taxon>
        <taxon>Arthropoda</taxon>
        <taxon>Chelicerata</taxon>
        <taxon>Arachnida</taxon>
        <taxon>Acari</taxon>
        <taxon>Acariformes</taxon>
        <taxon>Trombidiformes</taxon>
        <taxon>Prostigmata</taxon>
        <taxon>Eupodina</taxon>
        <taxon>Eriophyoidea</taxon>
        <taxon>Eriophyidae</taxon>
        <taxon>Eriophyinae</taxon>
        <taxon>Aceriini</taxon>
        <taxon>Aceria</taxon>
    </lineage>
</organism>
<feature type="domain" description="EamA" evidence="7">
    <location>
        <begin position="308"/>
        <end position="440"/>
    </location>
</feature>
<dbReference type="PANTHER" id="PTHR22911">
    <property type="entry name" value="ACYL-MALONYL CONDENSING ENZYME-RELATED"/>
    <property type="match status" value="1"/>
</dbReference>
<evidence type="ECO:0000256" key="6">
    <source>
        <dbReference type="SAM" id="Phobius"/>
    </source>
</evidence>
<feature type="transmembrane region" description="Helical" evidence="6">
    <location>
        <begin position="307"/>
        <end position="327"/>
    </location>
</feature>
<evidence type="ECO:0000256" key="4">
    <source>
        <dbReference type="ARBA" id="ARBA00023136"/>
    </source>
</evidence>
<evidence type="ECO:0000313" key="8">
    <source>
        <dbReference type="EMBL" id="MDE45837.1"/>
    </source>
</evidence>
<accession>A0A6G1S6P6</accession>
<feature type="transmembrane region" description="Helical" evidence="6">
    <location>
        <begin position="161"/>
        <end position="178"/>
    </location>
</feature>
<feature type="transmembrane region" description="Helical" evidence="6">
    <location>
        <begin position="423"/>
        <end position="441"/>
    </location>
</feature>
<evidence type="ECO:0000256" key="2">
    <source>
        <dbReference type="ARBA" id="ARBA00022692"/>
    </source>
</evidence>
<dbReference type="PANTHER" id="PTHR22911:SF6">
    <property type="entry name" value="SOLUTE CARRIER FAMILY 35 MEMBER G1"/>
    <property type="match status" value="1"/>
</dbReference>
<keyword evidence="4 6" id="KW-0472">Membrane</keyword>
<evidence type="ECO:0000256" key="5">
    <source>
        <dbReference type="SAM" id="MobiDB-lite"/>
    </source>
</evidence>
<reference evidence="8" key="1">
    <citation type="submission" date="2018-10" db="EMBL/GenBank/DDBJ databases">
        <title>Transcriptome assembly of Aceria tosichella (Wheat curl mite) Type 2.</title>
        <authorList>
            <person name="Scully E.D."/>
            <person name="Geib S.M."/>
            <person name="Palmer N.A."/>
            <person name="Gupta A.K."/>
            <person name="Sarath G."/>
            <person name="Tatineni S."/>
        </authorList>
    </citation>
    <scope>NUCLEOTIDE SEQUENCE</scope>
    <source>
        <strain evidence="8">LincolnNE</strain>
    </source>
</reference>
<evidence type="ECO:0000259" key="7">
    <source>
        <dbReference type="Pfam" id="PF00892"/>
    </source>
</evidence>
<keyword evidence="2 6" id="KW-0812">Transmembrane</keyword>
<dbReference type="EMBL" id="GGYP01001066">
    <property type="protein sequence ID" value="MDE45837.1"/>
    <property type="molecule type" value="Transcribed_RNA"/>
</dbReference>
<feature type="region of interest" description="Disordered" evidence="5">
    <location>
        <begin position="49"/>
        <end position="82"/>
    </location>
</feature>
<protein>
    <submittedName>
        <fullName evidence="8">Solute carrier family 35 member G1</fullName>
    </submittedName>
</protein>
<dbReference type="AlphaFoldDB" id="A0A6G1S6P6"/>
<sequence length="471" mass="50746">MQLRREGDGCQCPQTNLTANQLENGLASSDCDHCYNQMQACKQSHVAPLSSPAKGLPPGGFKSSSGAAEKQQQPAEAKKSPGKEPFRFAGYLGTMSASLLASLGVLCLKLLPVESSLQEAAKACMIRGIIMTRFCSITIIQQGHSFLMPKGEYFVNISRSILGATNTFLVFVAVQFISMGEVSALKYSSPVWTCLLGFMILREPVPISLLFGIPLSLIGIILLAYPGLIVNLGQSSSAIVAVGLEEVNSTLSSSLLQQQQQNSSSSTLVMMVNITQIAESNSYGDLGLDELGTVEDYVMEMKPANRWPGIIAALGSSLCIASSIIVLKFRKKTPIATNSFYMGVATAIVAFCIQLVIGFGALPVTALEWILHVGVGFFAFSCQCMLQWSLQYTPAGSYSVIRSLDIVIGFVLGAMILNDVVLWTSIAGSILIMIVVSMLILNDYIEAAIRLLCCCWCKPKPKSRTKQQQTK</sequence>
<gene>
    <name evidence="8" type="primary">SLC35G1_1</name>
    <name evidence="8" type="ORF">g.977</name>
</gene>
<dbReference type="InterPro" id="IPR037185">
    <property type="entry name" value="EmrE-like"/>
</dbReference>
<evidence type="ECO:0000256" key="1">
    <source>
        <dbReference type="ARBA" id="ARBA00004141"/>
    </source>
</evidence>
<dbReference type="InterPro" id="IPR000620">
    <property type="entry name" value="EamA_dom"/>
</dbReference>
<feature type="transmembrane region" description="Helical" evidence="6">
    <location>
        <begin position="208"/>
        <end position="228"/>
    </location>
</feature>
<feature type="domain" description="EamA" evidence="7">
    <location>
        <begin position="90"/>
        <end position="224"/>
    </location>
</feature>
<keyword evidence="3 6" id="KW-1133">Transmembrane helix</keyword>
<dbReference type="Pfam" id="PF00892">
    <property type="entry name" value="EamA"/>
    <property type="match status" value="2"/>
</dbReference>
<dbReference type="SUPFAM" id="SSF103481">
    <property type="entry name" value="Multidrug resistance efflux transporter EmrE"/>
    <property type="match status" value="2"/>
</dbReference>
<dbReference type="GO" id="GO:0016020">
    <property type="term" value="C:membrane"/>
    <property type="evidence" value="ECO:0007669"/>
    <property type="project" value="UniProtKB-SubCell"/>
</dbReference>
<comment type="subcellular location">
    <subcellularLocation>
        <location evidence="1">Membrane</location>
        <topology evidence="1">Multi-pass membrane protein</topology>
    </subcellularLocation>
</comment>
<name>A0A6G1S6P6_9ACAR</name>
<proteinExistence type="predicted"/>